<dbReference type="PANTHER" id="PTHR13930">
    <property type="entry name" value="S-ADENOSYL-L-METHIONINE-DEPENDENT TRNA 4-DEMETHYLWYOSINE SYNTHASE"/>
    <property type="match status" value="1"/>
</dbReference>
<dbReference type="Pfam" id="PF08608">
    <property type="entry name" value="Wyosine_form"/>
    <property type="match status" value="1"/>
</dbReference>
<dbReference type="RefSeq" id="XP_013337884.1">
    <property type="nucleotide sequence ID" value="XM_013482430.1"/>
</dbReference>
<comment type="catalytic activity">
    <reaction evidence="9">
        <text>N(1)-methylguanosine(37) in tRNA(Phe) + pyruvate + S-adenosyl-L-methionine = 4-demethylwyosine(37) in tRNA(Phe) + 5'-deoxyadenosine + L-methionine + CO2 + H2O</text>
        <dbReference type="Rhea" id="RHEA:36347"/>
        <dbReference type="Rhea" id="RHEA-COMP:10164"/>
        <dbReference type="Rhea" id="RHEA-COMP:10165"/>
        <dbReference type="ChEBI" id="CHEBI:15361"/>
        <dbReference type="ChEBI" id="CHEBI:15377"/>
        <dbReference type="ChEBI" id="CHEBI:16526"/>
        <dbReference type="ChEBI" id="CHEBI:17319"/>
        <dbReference type="ChEBI" id="CHEBI:57844"/>
        <dbReference type="ChEBI" id="CHEBI:59789"/>
        <dbReference type="ChEBI" id="CHEBI:64315"/>
        <dbReference type="ChEBI" id="CHEBI:73542"/>
        <dbReference type="EC" id="4.1.3.44"/>
    </reaction>
</comment>
<evidence type="ECO:0000256" key="2">
    <source>
        <dbReference type="ARBA" id="ARBA00022485"/>
    </source>
</evidence>
<dbReference type="GO" id="GO:0102521">
    <property type="term" value="F:tRNA-4-demethylwyosine synthase activity"/>
    <property type="evidence" value="ECO:0007669"/>
    <property type="project" value="UniProtKB-EC"/>
</dbReference>
<name>U6MFK0_EIMMA</name>
<dbReference type="GeneID" id="25337901"/>
<keyword evidence="6" id="KW-0408">Iron</keyword>
<evidence type="ECO:0000256" key="6">
    <source>
        <dbReference type="ARBA" id="ARBA00023004"/>
    </source>
</evidence>
<evidence type="ECO:0000256" key="4">
    <source>
        <dbReference type="ARBA" id="ARBA00022694"/>
    </source>
</evidence>
<dbReference type="GO" id="GO:0051539">
    <property type="term" value="F:4 iron, 4 sulfur cluster binding"/>
    <property type="evidence" value="ECO:0007669"/>
    <property type="project" value="UniProtKB-KW"/>
</dbReference>
<proteinExistence type="predicted"/>
<keyword evidence="14" id="KW-1185">Reference proteome</keyword>
<feature type="compositionally biased region" description="Polar residues" evidence="11">
    <location>
        <begin position="448"/>
        <end position="468"/>
    </location>
</feature>
<dbReference type="VEuPathDB" id="ToxoDB:EMWEY_00039150"/>
<feature type="domain" description="tRNA wybutosine-synthesis" evidence="12">
    <location>
        <begin position="847"/>
        <end position="889"/>
    </location>
</feature>
<dbReference type="InterPro" id="IPR034556">
    <property type="entry name" value="tRNA_wybutosine-synthase"/>
</dbReference>
<feature type="coiled-coil region" evidence="10">
    <location>
        <begin position="150"/>
        <end position="184"/>
    </location>
</feature>
<dbReference type="SFLD" id="SFLDG01071">
    <property type="entry name" value="tRNA_wybutosine-synthesizing"/>
    <property type="match status" value="1"/>
</dbReference>
<comment type="cofactor">
    <cofactor evidence="1">
        <name>[4Fe-4S] cluster</name>
        <dbReference type="ChEBI" id="CHEBI:49883"/>
    </cofactor>
</comment>
<evidence type="ECO:0000256" key="11">
    <source>
        <dbReference type="SAM" id="MobiDB-lite"/>
    </source>
</evidence>
<keyword evidence="5" id="KW-0479">Metal-binding</keyword>
<dbReference type="EMBL" id="HG722035">
    <property type="protein sequence ID" value="CDJ61234.1"/>
    <property type="molecule type" value="Genomic_DNA"/>
</dbReference>
<evidence type="ECO:0000313" key="14">
    <source>
        <dbReference type="Proteomes" id="UP000030763"/>
    </source>
</evidence>
<keyword evidence="2" id="KW-0004">4Fe-4S</keyword>
<keyword evidence="7" id="KW-0411">Iron-sulfur</keyword>
<dbReference type="InterPro" id="IPR007197">
    <property type="entry name" value="rSAM"/>
</dbReference>
<sequence>MLFIAAKVEQQMEQLNDKILRVLERHACKPPADAANASAEAEGAVASLRPFEIPHDGSYACGSGGGQFCNVGTSLGSGRNSCCNNGCCCTSMMQSREELDSSCCSCSGAVHESSDRGKSGNCSSNSDNVAYRVWYDPDGRLCQGLALLFCQQLQAALKDQQQQVQQLLQQSEQQKRSRQRDQRRDTASLIVEGLVWGSTRSSCCSSVAGNLPQQQQKPSMAARAAAATSAGTPQALSSSPLEDLFDLCAGLTKSGGSRSSSSASSSSSSKEQEVYVFLFVESENGRLVGSSAALAAEAAEALTDRRVCHKPLQRCILSVVCCDTATAATGEVSQPSEREQQQLQEQQLTEQSKMGDLCRAAVNGNSFSSRTNRLLKKLGGNLARLGAASLQRQQQRRPHQQQQQQLFSLTLCTGASPSTTASKYCQWTERALQLALHRQQVTVATATDTGECNDNGASSNLSEFSYGSTDEEEAEQQQPLHSYVGGCGEGASDMEDLGGGTVSSSSPSSSLLAAAASTAAAGTGVGDMPEQLTASLRRNLTKEGYKLVGTHSAVKVCRWTRAALRGRGGCYKHTFYGIKSYGCMEFTASVACANRCLFCWRHHTNLAAGDWRWKADEPADILRDAVSRHLIAIKELKGLPGLRRDFFSQVDNKVLHCALSLVGEPIMYPRINELLFLMHQQHISTFLVTNAQHPDALSALRPVTQLYLSIDAATESDLKRLGKIISTHVLWRMLLLRKMLHAIWCDMAWLTMRADKPVHRDYWARFLRCIDILKTKKQRTVFRLTLVHGYNCRLVPTTAERECPVEVSSSSGSTSSSSRSGSTNTNRGKAAVDVTSTIEGYASLVLRGEPDLIEIKGMTFCGGLDRESLSMNNVPRHQQVLDFAEALLKVLPEGRPSVGKKTSQALTTLCLRLLGQPSEPKVAGSILTKDGPCIMHINGEEGLPPNSASSAATPLLEV</sequence>
<protein>
    <submittedName>
        <fullName evidence="13">Radical SAM domain-containing protein, putative</fullName>
    </submittedName>
</protein>
<feature type="region of interest" description="Disordered" evidence="11">
    <location>
        <begin position="805"/>
        <end position="829"/>
    </location>
</feature>
<organism evidence="13 14">
    <name type="scientific">Eimeria maxima</name>
    <name type="common">Coccidian parasite</name>
    <dbReference type="NCBI Taxonomy" id="5804"/>
    <lineage>
        <taxon>Eukaryota</taxon>
        <taxon>Sar</taxon>
        <taxon>Alveolata</taxon>
        <taxon>Apicomplexa</taxon>
        <taxon>Conoidasida</taxon>
        <taxon>Coccidia</taxon>
        <taxon>Eucoccidiorida</taxon>
        <taxon>Eimeriorina</taxon>
        <taxon>Eimeriidae</taxon>
        <taxon>Eimeria</taxon>
    </lineage>
</organism>
<keyword evidence="4" id="KW-0819">tRNA processing</keyword>
<dbReference type="AlphaFoldDB" id="U6MFK0"/>
<dbReference type="Proteomes" id="UP000030763">
    <property type="component" value="Unassembled WGS sequence"/>
</dbReference>
<evidence type="ECO:0000256" key="7">
    <source>
        <dbReference type="ARBA" id="ARBA00023014"/>
    </source>
</evidence>
<keyword evidence="3" id="KW-0949">S-adenosyl-L-methionine</keyword>
<evidence type="ECO:0000256" key="3">
    <source>
        <dbReference type="ARBA" id="ARBA00022691"/>
    </source>
</evidence>
<dbReference type="InterPro" id="IPR058240">
    <property type="entry name" value="rSAM_sf"/>
</dbReference>
<evidence type="ECO:0000259" key="12">
    <source>
        <dbReference type="Pfam" id="PF08608"/>
    </source>
</evidence>
<dbReference type="InterPro" id="IPR013917">
    <property type="entry name" value="tRNA_wybutosine-synth"/>
</dbReference>
<dbReference type="OMA" id="WRHHTNL"/>
<feature type="region of interest" description="Disordered" evidence="11">
    <location>
        <begin position="448"/>
        <end position="476"/>
    </location>
</feature>
<evidence type="ECO:0000256" key="8">
    <source>
        <dbReference type="ARBA" id="ARBA00023239"/>
    </source>
</evidence>
<dbReference type="SFLD" id="SFLDS00029">
    <property type="entry name" value="Radical_SAM"/>
    <property type="match status" value="1"/>
</dbReference>
<feature type="region of interest" description="Disordered" evidence="11">
    <location>
        <begin position="939"/>
        <end position="958"/>
    </location>
</feature>
<feature type="compositionally biased region" description="Low complexity" evidence="11">
    <location>
        <begin position="808"/>
        <end position="828"/>
    </location>
</feature>
<keyword evidence="10" id="KW-0175">Coiled coil</keyword>
<dbReference type="SUPFAM" id="SSF102114">
    <property type="entry name" value="Radical SAM enzymes"/>
    <property type="match status" value="1"/>
</dbReference>
<dbReference type="InterPro" id="IPR013785">
    <property type="entry name" value="Aldolase_TIM"/>
</dbReference>
<dbReference type="OrthoDB" id="271553at2759"/>
<dbReference type="PANTHER" id="PTHR13930:SF0">
    <property type="entry name" value="S-ADENOSYL-L-METHIONINE-DEPENDENT TRNA 4-DEMETHYLWYOSINE SYNTHASE TYW1-RELATED"/>
    <property type="match status" value="1"/>
</dbReference>
<reference evidence="13" key="1">
    <citation type="submission" date="2013-10" db="EMBL/GenBank/DDBJ databases">
        <title>Genomic analysis of the causative agents of coccidiosis in chickens.</title>
        <authorList>
            <person name="Reid A.J."/>
            <person name="Blake D."/>
            <person name="Billington K."/>
            <person name="Browne H."/>
            <person name="Dunn M."/>
            <person name="Hung S."/>
            <person name="Kawahara F."/>
            <person name="Miranda-Saavedra D."/>
            <person name="Mourier T."/>
            <person name="Nagra H."/>
            <person name="Otto T.D."/>
            <person name="Rawlings N."/>
            <person name="Sanchez A."/>
            <person name="Sanders M."/>
            <person name="Subramaniam C."/>
            <person name="Tay Y."/>
            <person name="Dear P."/>
            <person name="Doerig C."/>
            <person name="Gruber A."/>
            <person name="Parkinson J."/>
            <person name="Shirley M."/>
            <person name="Wan K.L."/>
            <person name="Berriman M."/>
            <person name="Tomley F."/>
            <person name="Pain A."/>
        </authorList>
    </citation>
    <scope>NUCLEOTIDE SEQUENCE [LARGE SCALE GENOMIC DNA]</scope>
    <source>
        <strain evidence="13">Weybridge</strain>
    </source>
</reference>
<evidence type="ECO:0000256" key="1">
    <source>
        <dbReference type="ARBA" id="ARBA00001966"/>
    </source>
</evidence>
<reference evidence="13" key="2">
    <citation type="submission" date="2013-10" db="EMBL/GenBank/DDBJ databases">
        <authorList>
            <person name="Aslett M."/>
        </authorList>
    </citation>
    <scope>NUCLEOTIDE SEQUENCE [LARGE SCALE GENOMIC DNA]</scope>
    <source>
        <strain evidence="13">Weybridge</strain>
    </source>
</reference>
<evidence type="ECO:0000313" key="13">
    <source>
        <dbReference type="EMBL" id="CDJ61234.1"/>
    </source>
</evidence>
<keyword evidence="8" id="KW-0456">Lyase</keyword>
<evidence type="ECO:0000256" key="5">
    <source>
        <dbReference type="ARBA" id="ARBA00022723"/>
    </source>
</evidence>
<dbReference type="GO" id="GO:0031591">
    <property type="term" value="P:wybutosine biosynthetic process"/>
    <property type="evidence" value="ECO:0007669"/>
    <property type="project" value="TreeGrafter"/>
</dbReference>
<dbReference type="Gene3D" id="3.20.20.70">
    <property type="entry name" value="Aldolase class I"/>
    <property type="match status" value="2"/>
</dbReference>
<evidence type="ECO:0000256" key="10">
    <source>
        <dbReference type="SAM" id="Coils"/>
    </source>
</evidence>
<evidence type="ECO:0000256" key="9">
    <source>
        <dbReference type="ARBA" id="ARBA00049466"/>
    </source>
</evidence>
<accession>U6MFK0</accession>
<dbReference type="GO" id="GO:0046872">
    <property type="term" value="F:metal ion binding"/>
    <property type="evidence" value="ECO:0007669"/>
    <property type="project" value="UniProtKB-KW"/>
</dbReference>
<gene>
    <name evidence="13" type="ORF">EMWEY_00039150</name>
</gene>
<dbReference type="SFLD" id="SFLDF00284">
    <property type="entry name" value="tRNA_wybutosine-synthesizing"/>
    <property type="match status" value="1"/>
</dbReference>